<dbReference type="InterPro" id="IPR003594">
    <property type="entry name" value="HATPase_dom"/>
</dbReference>
<dbReference type="CDD" id="cd00082">
    <property type="entry name" value="HisKA"/>
    <property type="match status" value="1"/>
</dbReference>
<feature type="transmembrane region" description="Helical" evidence="6">
    <location>
        <begin position="94"/>
        <end position="117"/>
    </location>
</feature>
<dbReference type="InterPro" id="IPR005467">
    <property type="entry name" value="His_kinase_dom"/>
</dbReference>
<protein>
    <recommendedName>
        <fullName evidence="2">histidine kinase</fullName>
        <ecNumber evidence="2">2.7.13.3</ecNumber>
    </recommendedName>
</protein>
<dbReference type="STRING" id="48467.SAMN02745166_02522"/>
<feature type="domain" description="Histidine kinase" evidence="7">
    <location>
        <begin position="160"/>
        <end position="372"/>
    </location>
</feature>
<dbReference type="GO" id="GO:0000155">
    <property type="term" value="F:phosphorelay sensor kinase activity"/>
    <property type="evidence" value="ECO:0007669"/>
    <property type="project" value="InterPro"/>
</dbReference>
<keyword evidence="6" id="KW-0472">Membrane</keyword>
<dbReference type="GO" id="GO:0030295">
    <property type="term" value="F:protein kinase activator activity"/>
    <property type="evidence" value="ECO:0007669"/>
    <property type="project" value="TreeGrafter"/>
</dbReference>
<dbReference type="PANTHER" id="PTHR42878">
    <property type="entry name" value="TWO-COMPONENT HISTIDINE KINASE"/>
    <property type="match status" value="1"/>
</dbReference>
<dbReference type="PRINTS" id="PR00344">
    <property type="entry name" value="BCTRLSENSOR"/>
</dbReference>
<dbReference type="EMBL" id="FUYE01000007">
    <property type="protein sequence ID" value="SKA97026.1"/>
    <property type="molecule type" value="Genomic_DNA"/>
</dbReference>
<evidence type="ECO:0000256" key="3">
    <source>
        <dbReference type="ARBA" id="ARBA00022553"/>
    </source>
</evidence>
<dbReference type="RefSeq" id="WP_078813717.1">
    <property type="nucleotide sequence ID" value="NZ_FUYE01000007.1"/>
</dbReference>
<evidence type="ECO:0000256" key="2">
    <source>
        <dbReference type="ARBA" id="ARBA00012438"/>
    </source>
</evidence>
<evidence type="ECO:0000313" key="9">
    <source>
        <dbReference type="Proteomes" id="UP000190774"/>
    </source>
</evidence>
<dbReference type="PROSITE" id="PS50109">
    <property type="entry name" value="HIS_KIN"/>
    <property type="match status" value="1"/>
</dbReference>
<accession>A0A1T4Y5K5</accession>
<dbReference type="Gene3D" id="1.10.287.130">
    <property type="match status" value="1"/>
</dbReference>
<feature type="transmembrane region" description="Helical" evidence="6">
    <location>
        <begin position="32"/>
        <end position="53"/>
    </location>
</feature>
<evidence type="ECO:0000256" key="5">
    <source>
        <dbReference type="ARBA" id="ARBA00022777"/>
    </source>
</evidence>
<organism evidence="8 9">
    <name type="scientific">Prosthecobacter debontii</name>
    <dbReference type="NCBI Taxonomy" id="48467"/>
    <lineage>
        <taxon>Bacteria</taxon>
        <taxon>Pseudomonadati</taxon>
        <taxon>Verrucomicrobiota</taxon>
        <taxon>Verrucomicrobiia</taxon>
        <taxon>Verrucomicrobiales</taxon>
        <taxon>Verrucomicrobiaceae</taxon>
        <taxon>Prosthecobacter</taxon>
    </lineage>
</organism>
<dbReference type="SMART" id="SM00388">
    <property type="entry name" value="HisKA"/>
    <property type="match status" value="1"/>
</dbReference>
<dbReference type="SMART" id="SM00387">
    <property type="entry name" value="HATPase_c"/>
    <property type="match status" value="1"/>
</dbReference>
<sequence>MIDFFSKLFDTSGFPARWHCGMWDEGHGWLHIISDTLIFGAYTLIPVSLLIFAWKKHREILFAKLVWLFAAFILACGIGHLIEATIFWHPWYRFSGLVKAITALVSWATLIMIIRLLPTALHVPGLLTVNKKLESLVEEQGRTTKELQRSNEDLNQFAYVASHDLKAPLRSIRSLASWIEEDCEGILPETSQRHLSQLKNRVERLDALLNDLLTYSRSGRELSAPEKVDVLQLAKQVTDYLVPSEGGFKVEIDAKGIEFVTWRVPMEQILRNLVSNALKHHGGASGVIKIAAEVKPDRVLLSVSDDGQGIAPEFHQRIFGMFQTLKSKDEVEGSGMGLAIVARLAERIGGRVTCESDVGKGSRFTLILPLVPPPEYVTDLQIKLRKHGL</sequence>
<keyword evidence="9" id="KW-1185">Reference proteome</keyword>
<dbReference type="Pfam" id="PF00512">
    <property type="entry name" value="HisKA"/>
    <property type="match status" value="1"/>
</dbReference>
<name>A0A1T4Y5K5_9BACT</name>
<dbReference type="InterPro" id="IPR003661">
    <property type="entry name" value="HisK_dim/P_dom"/>
</dbReference>
<dbReference type="PANTHER" id="PTHR42878:SF15">
    <property type="entry name" value="BACTERIOPHYTOCHROME"/>
    <property type="match status" value="1"/>
</dbReference>
<gene>
    <name evidence="8" type="ORF">SAMN02745166_02522</name>
</gene>
<feature type="transmembrane region" description="Helical" evidence="6">
    <location>
        <begin position="65"/>
        <end position="88"/>
    </location>
</feature>
<keyword evidence="3" id="KW-0597">Phosphoprotein</keyword>
<dbReference type="EC" id="2.7.13.3" evidence="2"/>
<dbReference type="Gene3D" id="3.30.565.10">
    <property type="entry name" value="Histidine kinase-like ATPase, C-terminal domain"/>
    <property type="match status" value="1"/>
</dbReference>
<evidence type="ECO:0000256" key="4">
    <source>
        <dbReference type="ARBA" id="ARBA00022679"/>
    </source>
</evidence>
<dbReference type="InterPro" id="IPR050351">
    <property type="entry name" value="BphY/WalK/GraS-like"/>
</dbReference>
<dbReference type="InterPro" id="IPR058544">
    <property type="entry name" value="ETR1_N"/>
</dbReference>
<evidence type="ECO:0000259" key="7">
    <source>
        <dbReference type="PROSITE" id="PS50109"/>
    </source>
</evidence>
<evidence type="ECO:0000313" key="8">
    <source>
        <dbReference type="EMBL" id="SKA97026.1"/>
    </source>
</evidence>
<dbReference type="Proteomes" id="UP000190774">
    <property type="component" value="Unassembled WGS sequence"/>
</dbReference>
<dbReference type="InterPro" id="IPR036097">
    <property type="entry name" value="HisK_dim/P_sf"/>
</dbReference>
<proteinExistence type="predicted"/>
<dbReference type="SUPFAM" id="SSF55874">
    <property type="entry name" value="ATPase domain of HSP90 chaperone/DNA topoisomerase II/histidine kinase"/>
    <property type="match status" value="1"/>
</dbReference>
<reference evidence="9" key="1">
    <citation type="submission" date="2017-02" db="EMBL/GenBank/DDBJ databases">
        <authorList>
            <person name="Varghese N."/>
            <person name="Submissions S."/>
        </authorList>
    </citation>
    <scope>NUCLEOTIDE SEQUENCE [LARGE SCALE GENOMIC DNA]</scope>
    <source>
        <strain evidence="9">ATCC 700200</strain>
    </source>
</reference>
<dbReference type="OrthoDB" id="9813394at2"/>
<dbReference type="Pfam" id="PF02518">
    <property type="entry name" value="HATPase_c"/>
    <property type="match status" value="1"/>
</dbReference>
<keyword evidence="6" id="KW-0812">Transmembrane</keyword>
<dbReference type="InterPro" id="IPR036890">
    <property type="entry name" value="HATPase_C_sf"/>
</dbReference>
<dbReference type="InterPro" id="IPR004358">
    <property type="entry name" value="Sig_transdc_His_kin-like_C"/>
</dbReference>
<keyword evidence="4" id="KW-0808">Transferase</keyword>
<keyword evidence="5 8" id="KW-0418">Kinase</keyword>
<keyword evidence="6" id="KW-1133">Transmembrane helix</keyword>
<dbReference type="Pfam" id="PF25487">
    <property type="entry name" value="ETR1_N"/>
    <property type="match status" value="1"/>
</dbReference>
<comment type="catalytic activity">
    <reaction evidence="1">
        <text>ATP + protein L-histidine = ADP + protein N-phospho-L-histidine.</text>
        <dbReference type="EC" id="2.7.13.3"/>
    </reaction>
</comment>
<evidence type="ECO:0000256" key="6">
    <source>
        <dbReference type="SAM" id="Phobius"/>
    </source>
</evidence>
<dbReference type="AlphaFoldDB" id="A0A1T4Y5K5"/>
<evidence type="ECO:0000256" key="1">
    <source>
        <dbReference type="ARBA" id="ARBA00000085"/>
    </source>
</evidence>
<dbReference type="SUPFAM" id="SSF47384">
    <property type="entry name" value="Homodimeric domain of signal transducing histidine kinase"/>
    <property type="match status" value="1"/>
</dbReference>
<dbReference type="GO" id="GO:0000156">
    <property type="term" value="F:phosphorelay response regulator activity"/>
    <property type="evidence" value="ECO:0007669"/>
    <property type="project" value="TreeGrafter"/>
</dbReference>
<dbReference type="GO" id="GO:0007234">
    <property type="term" value="P:osmosensory signaling via phosphorelay pathway"/>
    <property type="evidence" value="ECO:0007669"/>
    <property type="project" value="TreeGrafter"/>
</dbReference>